<dbReference type="SUPFAM" id="SSF48065">
    <property type="entry name" value="DBL homology domain (DH-domain)"/>
    <property type="match status" value="1"/>
</dbReference>
<comment type="caution">
    <text evidence="6">The sequence shown here is derived from an EMBL/GenBank/DDBJ whole genome shotgun (WGS) entry which is preliminary data.</text>
</comment>
<evidence type="ECO:0000256" key="2">
    <source>
        <dbReference type="ARBA" id="ARBA00022737"/>
    </source>
</evidence>
<dbReference type="Gene3D" id="2.130.10.10">
    <property type="entry name" value="YVTN repeat-like/Quinoprotein amine dehydrogenase"/>
    <property type="match status" value="4"/>
</dbReference>
<evidence type="ECO:0000313" key="7">
    <source>
        <dbReference type="Proteomes" id="UP000717585"/>
    </source>
</evidence>
<dbReference type="PANTHER" id="PTHR22847:SF637">
    <property type="entry name" value="WD REPEAT DOMAIN 5B"/>
    <property type="match status" value="1"/>
</dbReference>
<dbReference type="CDD" id="cd00200">
    <property type="entry name" value="WD40"/>
    <property type="match status" value="1"/>
</dbReference>
<evidence type="ECO:0000259" key="4">
    <source>
        <dbReference type="PROSITE" id="PS50010"/>
    </source>
</evidence>
<feature type="repeat" description="WD" evidence="3">
    <location>
        <begin position="100"/>
        <end position="140"/>
    </location>
</feature>
<dbReference type="Pfam" id="PF00069">
    <property type="entry name" value="Pkinase"/>
    <property type="match status" value="1"/>
</dbReference>
<dbReference type="InterPro" id="IPR011009">
    <property type="entry name" value="Kinase-like_dom_sf"/>
</dbReference>
<dbReference type="GO" id="GO:1990234">
    <property type="term" value="C:transferase complex"/>
    <property type="evidence" value="ECO:0007669"/>
    <property type="project" value="UniProtKB-ARBA"/>
</dbReference>
<accession>A0A8J6C0C6</accession>
<feature type="domain" description="Protein kinase" evidence="5">
    <location>
        <begin position="1486"/>
        <end position="1776"/>
    </location>
</feature>
<dbReference type="Pfam" id="PF00400">
    <property type="entry name" value="WD40"/>
    <property type="match status" value="4"/>
</dbReference>
<feature type="repeat" description="WD" evidence="3">
    <location>
        <begin position="586"/>
        <end position="611"/>
    </location>
</feature>
<dbReference type="SMART" id="SM00220">
    <property type="entry name" value="S_TKc"/>
    <property type="match status" value="1"/>
</dbReference>
<dbReference type="GO" id="GO:0005085">
    <property type="term" value="F:guanyl-nucleotide exchange factor activity"/>
    <property type="evidence" value="ECO:0007669"/>
    <property type="project" value="InterPro"/>
</dbReference>
<dbReference type="Pfam" id="PF00621">
    <property type="entry name" value="RhoGEF"/>
    <property type="match status" value="1"/>
</dbReference>
<dbReference type="InterPro" id="IPR000219">
    <property type="entry name" value="DH_dom"/>
</dbReference>
<dbReference type="PROSITE" id="PS50010">
    <property type="entry name" value="DH_2"/>
    <property type="match status" value="1"/>
</dbReference>
<dbReference type="PROSITE" id="PS50011">
    <property type="entry name" value="PROTEIN_KINASE_DOM"/>
    <property type="match status" value="1"/>
</dbReference>
<dbReference type="InterPro" id="IPR000719">
    <property type="entry name" value="Prot_kinase_dom"/>
</dbReference>
<feature type="domain" description="DH" evidence="4">
    <location>
        <begin position="2123"/>
        <end position="2311"/>
    </location>
</feature>
<keyword evidence="7" id="KW-1185">Reference proteome</keyword>
<evidence type="ECO:0000256" key="3">
    <source>
        <dbReference type="PROSITE-ProRule" id="PRU00221"/>
    </source>
</evidence>
<dbReference type="SUPFAM" id="SSF50978">
    <property type="entry name" value="WD40 repeat-like"/>
    <property type="match status" value="2"/>
</dbReference>
<dbReference type="Gene3D" id="1.10.510.10">
    <property type="entry name" value="Transferase(Phosphotransferase) domain 1"/>
    <property type="match status" value="1"/>
</dbReference>
<keyword evidence="2" id="KW-0677">Repeat</keyword>
<sequence>MVVAYTDGLFALWSSDLKLKDKAQHGGQISCLAVSSEIATAGNGRVMLWSSTGANLLDEKHVDSPFTNSIAFSHAGRSLAVDDGNAIRVWDVGQGAGRRFMGHRGVVNSLRFIRGDSIVSVSEDTRMCIWDTVSGKIRNEQHLDSVFQTIALSPDGLLLASGSAAGCKVWDTDTWQCVASLGSVAGCRCVAFSHDGSTIACSFDTDSDAIDLFSVGSGRSFATLRGHTDAVTSLAFSPRRSTLLSGSKDGTARVWTMFNRPPLTTAEEVCSHTITAADSICLGAVDPLSVVDFARAIDHTLTRRNETPRLFEAHVCDPCGRIHNITMQFGRLRTHSDNPTSGVQAIVAVWNSATAPIDCTTAIPLIQARSLAAMPDGSVVLGCNKCARIYDYSGRRREVIQHSSAVRCVSVSAAGIVAVADQQKICLWTSMGDRLATLRCKDEPVSALSFSPDGRMLLAACCGKKKLRLWMSDNDRWTFWKTREVNLQRKTGAPAAGVAFSPDINAHPSFAVASASRVVIFWVDGRTIREAHNIPGPPHSSSAKSIAFSGDGSILAIGYCRKTVKVFTTVDWRCILTIALRSETRVTHVDVSADGAMVAAGTSDGLVSIWSTQGDFIGDLASPAPSPGEVRGVAFLPNGMAIAVTYSRGKALYWALKHSALFTNDMARLLFQPAKNATIAVPSPNTAKEPVLLSDAARLLVHSVATGQPSVFTVTVDPSSVTLTMDRHRFCQATSPTEISSSVVELLEQFNTIPVGRMTDDFCNGSIPLSEVSFPPHSGASAAHLERIATEAVSSNAGVPLDFSLTLDHPPTTVKPDQAGCLVSDPPDAVVDGVLRPFNVHQRDRTVAAITSTPVSPDDSIIVTHADLDTLITLVDRLKTSGVSPNVFSVSLDEPAEAQVKLDGATLVVTPPNDVVSNAVRSFTFLGAYRESIMTADAVRIGDHCVLTKDDLRDVLAILRERTRDNPPFSFHLTLTLGPDQHLDVTMDEDKFLVPSASDDWVDPCLLTYNGDWLSQWLDRFELTPVSAEDDVRVTHADSPALQQILDHIVKSGTIPRSLKVTLVDSNNVTVQLVKGCLYSGKGSNAQLEDFLKGQNRRLFGLWLDSVCSCATTEQSEIRFEFRHDWLDCTSADLERVINHIVASAVVPLSFSMQLSAPNVVVSMNDAVFIADRADAEIDKFLDTANIHLTRAVAARRERVLKNLAVTFFLNPPTGAHFVHQAIALSALLEAHPLLDAVAPEIPEVVEGPIQTSTRLRERVQHARLSPRTRTDVYTELLVEAKACRATLNTRVEASKANWDAATALLVCVQSFGHPLPSWDDMAELLKLADGCVAEFPMLKTDLSERYATLRAFLEPRVRSTWHWAEAILEHRDTRDTTALKQLDEFITEATIHLSMFSVADKITTEYNSLGGDLYHIKNKAELLGSDIAHAEQVGRHAEASKHRAELEKVRGTMHAMHNVLARRTPQLLQLCPELDALGTLSSSDFVKLREIGLAHLMDLPEMRADLVFSDFKVVSTVSDTRALCQIVKRNGRSYFAKTFKLKNEQERKLCDREAGILSRMAHSPTVPRLHFVLVNMTEQTCTIIMEHLESHLRDAPADSPDSLRRLLHGLLTAIHDLHSAGVCHRDLKPENVMLREGHPVLVDFETASNMDAVNATATEVNIGTLAFSAPEEIAARNAGRKLSHREQQAADVYHAGLTMLAVMASDYATFCLALLSHSNNKDLADASTVDDDALCDALMKTVTVPDALRDLLSGMLATHPEARWSVSDALSNGVFSVSPQNLAAGPVGLFRAAAAEVSRRMMKNTTGVDLAFSGSISDTLSSIGELDGAMSDYSLSINGESSLVELIDDLSRASVPSGDDSAPLFRDGTLALTPAALNLPMDTLSPVLLGVGRVLQLLLLEDISLPAGTVSLAWLEALKDGQVPYHVDLSTLCPGVYVALRNSIDDARTACPLDGFECDDLKTYTLEVQRRYHERMNEIRHGLFSAGHKEVNPPYIARMFALTPAQLRALLVRPNPLSVDAVLAPLRFPRGGQRVQNALRTLLAEDDEMSRRFVFHMFGGQLPQARGVPVILADDSLMFTVQDRGVTCAHIPSMDDVVGLRLALLNSAPTLKRYQRYKYVNERRHCFLEMLSTEKTYSANLGFLVGEVLPRWRRQAWEFPWYVRDPDELFPLIQELSELSQSVAEELNTLDNDFDSEQTIVSAFFRGLRDKLHIFERYLQQLPKTRRRIIKAASADQPFSSFVASIRDMPQNPQKLYLDSILIMPVQRIARYPMMLSALLKNTWPFHPDFVGLTRALREIDNKCRTVQKVVPL</sequence>
<keyword evidence="1 3" id="KW-0853">WD repeat</keyword>
<gene>
    <name evidence="6" type="ORF">J8273_2172</name>
</gene>
<dbReference type="GO" id="GO:0005524">
    <property type="term" value="F:ATP binding"/>
    <property type="evidence" value="ECO:0007669"/>
    <property type="project" value="InterPro"/>
</dbReference>
<dbReference type="InterPro" id="IPR001680">
    <property type="entry name" value="WD40_rpt"/>
</dbReference>
<dbReference type="SMART" id="SM00320">
    <property type="entry name" value="WD40"/>
    <property type="match status" value="12"/>
</dbReference>
<dbReference type="InterPro" id="IPR015943">
    <property type="entry name" value="WD40/YVTN_repeat-like_dom_sf"/>
</dbReference>
<name>A0A8J6C0C6_9EUKA</name>
<dbReference type="InterPro" id="IPR036322">
    <property type="entry name" value="WD40_repeat_dom_sf"/>
</dbReference>
<organism evidence="6 7">
    <name type="scientific">Carpediemonas membranifera</name>
    <dbReference type="NCBI Taxonomy" id="201153"/>
    <lineage>
        <taxon>Eukaryota</taxon>
        <taxon>Metamonada</taxon>
        <taxon>Carpediemonas-like organisms</taxon>
        <taxon>Carpediemonas</taxon>
    </lineage>
</organism>
<dbReference type="SUPFAM" id="SSF56112">
    <property type="entry name" value="Protein kinase-like (PK-like)"/>
    <property type="match status" value="1"/>
</dbReference>
<feature type="repeat" description="WD" evidence="3">
    <location>
        <begin position="224"/>
        <end position="265"/>
    </location>
</feature>
<dbReference type="InterPro" id="IPR008271">
    <property type="entry name" value="Ser/Thr_kinase_AS"/>
</dbReference>
<dbReference type="PROSITE" id="PS50082">
    <property type="entry name" value="WD_REPEATS_2"/>
    <property type="match status" value="3"/>
</dbReference>
<reference evidence="6" key="1">
    <citation type="submission" date="2021-05" db="EMBL/GenBank/DDBJ databases">
        <title>A free-living protist that lacks canonical eukaryotic 1 DNA replication and segregation systems.</title>
        <authorList>
            <person name="Salas-Leiva D.E."/>
            <person name="Tromer E.C."/>
            <person name="Curtis B.A."/>
            <person name="Jerlstrom-Hultqvist J."/>
            <person name="Kolisko M."/>
            <person name="Yi Z."/>
            <person name="Salas-Leiva J.S."/>
            <person name="Gallot-Lavallee L."/>
            <person name="Kops G.J.P.L."/>
            <person name="Archibald J.M."/>
            <person name="Simpson A.G.B."/>
            <person name="Roger A.J."/>
        </authorList>
    </citation>
    <scope>NUCLEOTIDE SEQUENCE</scope>
    <source>
        <strain evidence="6">BICM</strain>
    </source>
</reference>
<evidence type="ECO:0000313" key="6">
    <source>
        <dbReference type="EMBL" id="KAG9396441.1"/>
    </source>
</evidence>
<dbReference type="EMBL" id="JAHDYR010000006">
    <property type="protein sequence ID" value="KAG9396441.1"/>
    <property type="molecule type" value="Genomic_DNA"/>
</dbReference>
<dbReference type="Proteomes" id="UP000717585">
    <property type="component" value="Unassembled WGS sequence"/>
</dbReference>
<protein>
    <submittedName>
        <fullName evidence="6">RhoGEF domain</fullName>
    </submittedName>
</protein>
<dbReference type="OrthoDB" id="4062651at2759"/>
<evidence type="ECO:0000259" key="5">
    <source>
        <dbReference type="PROSITE" id="PS50011"/>
    </source>
</evidence>
<dbReference type="PANTHER" id="PTHR22847">
    <property type="entry name" value="WD40 REPEAT PROTEIN"/>
    <property type="match status" value="1"/>
</dbReference>
<dbReference type="SMART" id="SM00325">
    <property type="entry name" value="RhoGEF"/>
    <property type="match status" value="1"/>
</dbReference>
<dbReference type="PROSITE" id="PS00108">
    <property type="entry name" value="PROTEIN_KINASE_ST"/>
    <property type="match status" value="1"/>
</dbReference>
<dbReference type="InterPro" id="IPR035899">
    <property type="entry name" value="DBL_dom_sf"/>
</dbReference>
<dbReference type="PROSITE" id="PS50294">
    <property type="entry name" value="WD_REPEATS_REGION"/>
    <property type="match status" value="1"/>
</dbReference>
<proteinExistence type="predicted"/>
<dbReference type="GO" id="GO:0004672">
    <property type="term" value="F:protein kinase activity"/>
    <property type="evidence" value="ECO:0007669"/>
    <property type="project" value="InterPro"/>
</dbReference>
<dbReference type="Gene3D" id="1.20.900.10">
    <property type="entry name" value="Dbl homology (DH) domain"/>
    <property type="match status" value="1"/>
</dbReference>
<evidence type="ECO:0000256" key="1">
    <source>
        <dbReference type="ARBA" id="ARBA00022574"/>
    </source>
</evidence>